<reference evidence="2 3" key="1">
    <citation type="journal article" date="2020" name="Nat. Food">
        <title>A phased Vanilla planifolia genome enables genetic improvement of flavour and production.</title>
        <authorList>
            <person name="Hasing T."/>
            <person name="Tang H."/>
            <person name="Brym M."/>
            <person name="Khazi F."/>
            <person name="Huang T."/>
            <person name="Chambers A.H."/>
        </authorList>
    </citation>
    <scope>NUCLEOTIDE SEQUENCE [LARGE SCALE GENOMIC DNA]</scope>
    <source>
        <tissue evidence="2">Leaf</tissue>
    </source>
</reference>
<name>A0A835V0F3_VANPL</name>
<evidence type="ECO:0000313" key="3">
    <source>
        <dbReference type="Proteomes" id="UP000636800"/>
    </source>
</evidence>
<proteinExistence type="predicted"/>
<comment type="caution">
    <text evidence="2">The sequence shown here is derived from an EMBL/GenBank/DDBJ whole genome shotgun (WGS) entry which is preliminary data.</text>
</comment>
<evidence type="ECO:0000256" key="1">
    <source>
        <dbReference type="SAM" id="MobiDB-lite"/>
    </source>
</evidence>
<protein>
    <submittedName>
        <fullName evidence="2">Uncharacterized protein</fullName>
    </submittedName>
</protein>
<dbReference type="OrthoDB" id="4436220at2759"/>
<feature type="region of interest" description="Disordered" evidence="1">
    <location>
        <begin position="40"/>
        <end position="68"/>
    </location>
</feature>
<sequence length="89" mass="9697">MLAGKVGSFGEEGGVGGGYVYSGKKGWELADKGISERKRRVAPPAAVTVSARTKTPAEASGSWKMSERWRRRRKGGRLKSELAFLLKEE</sequence>
<dbReference type="AlphaFoldDB" id="A0A835V0F3"/>
<keyword evidence="3" id="KW-1185">Reference proteome</keyword>
<dbReference type="EMBL" id="JADCNL010000005">
    <property type="protein sequence ID" value="KAG0480832.1"/>
    <property type="molecule type" value="Genomic_DNA"/>
</dbReference>
<evidence type="ECO:0000313" key="2">
    <source>
        <dbReference type="EMBL" id="KAG0480832.1"/>
    </source>
</evidence>
<accession>A0A835V0F3</accession>
<dbReference type="Proteomes" id="UP000636800">
    <property type="component" value="Chromosome 5"/>
</dbReference>
<gene>
    <name evidence="2" type="ORF">HPP92_011690</name>
</gene>
<organism evidence="2 3">
    <name type="scientific">Vanilla planifolia</name>
    <name type="common">Vanilla</name>
    <dbReference type="NCBI Taxonomy" id="51239"/>
    <lineage>
        <taxon>Eukaryota</taxon>
        <taxon>Viridiplantae</taxon>
        <taxon>Streptophyta</taxon>
        <taxon>Embryophyta</taxon>
        <taxon>Tracheophyta</taxon>
        <taxon>Spermatophyta</taxon>
        <taxon>Magnoliopsida</taxon>
        <taxon>Liliopsida</taxon>
        <taxon>Asparagales</taxon>
        <taxon>Orchidaceae</taxon>
        <taxon>Vanilloideae</taxon>
        <taxon>Vanilleae</taxon>
        <taxon>Vanilla</taxon>
    </lineage>
</organism>